<evidence type="ECO:0000259" key="1">
    <source>
        <dbReference type="Pfam" id="PF13966"/>
    </source>
</evidence>
<reference evidence="2 3" key="1">
    <citation type="journal article" date="2018" name="Front. Plant Sci.">
        <title>Red Clover (Trifolium pratense) and Zigzag Clover (T. medium) - A Picture of Genomic Similarities and Differences.</title>
        <authorList>
            <person name="Dluhosova J."/>
            <person name="Istvanek J."/>
            <person name="Nedelnik J."/>
            <person name="Repkova J."/>
        </authorList>
    </citation>
    <scope>NUCLEOTIDE SEQUENCE [LARGE SCALE GENOMIC DNA]</scope>
    <source>
        <strain evidence="3">cv. 10/8</strain>
        <tissue evidence="2">Leaf</tissue>
    </source>
</reference>
<protein>
    <submittedName>
        <fullName evidence="2">Ribonuclease H protein</fullName>
    </submittedName>
</protein>
<dbReference type="AlphaFoldDB" id="A0A392PKE0"/>
<evidence type="ECO:0000313" key="2">
    <source>
        <dbReference type="EMBL" id="MCI11766.1"/>
    </source>
</evidence>
<dbReference type="Pfam" id="PF13966">
    <property type="entry name" value="zf-RVT"/>
    <property type="match status" value="1"/>
</dbReference>
<sequence length="246" mass="28299">SNEQWARLCRSRFLRFNYPIGHYVKSSIWAGIKHYTETILDNSIWLIGDGARICYWTDNWLGVTLVDALDISIALRPSLVAKVSNTIHEGTWTIPPLVEQYGPWLVDEILIITLPLTSTADCFVWKHSKNGILTSREAYEHLNSSGPALTWASTIWQNFIPPSHSFVAWRLMLRKMPTDENLCARGCVIVSMCPLCKRDNDSSEHLFFQCSFAMAIWNWVNSIFEIQVDHSFWKGFFLVAIHSLLF</sequence>
<dbReference type="Proteomes" id="UP000265520">
    <property type="component" value="Unassembled WGS sequence"/>
</dbReference>
<organism evidence="2 3">
    <name type="scientific">Trifolium medium</name>
    <dbReference type="NCBI Taxonomy" id="97028"/>
    <lineage>
        <taxon>Eukaryota</taxon>
        <taxon>Viridiplantae</taxon>
        <taxon>Streptophyta</taxon>
        <taxon>Embryophyta</taxon>
        <taxon>Tracheophyta</taxon>
        <taxon>Spermatophyta</taxon>
        <taxon>Magnoliopsida</taxon>
        <taxon>eudicotyledons</taxon>
        <taxon>Gunneridae</taxon>
        <taxon>Pentapetalae</taxon>
        <taxon>rosids</taxon>
        <taxon>fabids</taxon>
        <taxon>Fabales</taxon>
        <taxon>Fabaceae</taxon>
        <taxon>Papilionoideae</taxon>
        <taxon>50 kb inversion clade</taxon>
        <taxon>NPAAA clade</taxon>
        <taxon>Hologalegina</taxon>
        <taxon>IRL clade</taxon>
        <taxon>Trifolieae</taxon>
        <taxon>Trifolium</taxon>
    </lineage>
</organism>
<keyword evidence="3" id="KW-1185">Reference proteome</keyword>
<proteinExistence type="predicted"/>
<evidence type="ECO:0000313" key="3">
    <source>
        <dbReference type="Proteomes" id="UP000265520"/>
    </source>
</evidence>
<accession>A0A392PKE0</accession>
<name>A0A392PKE0_9FABA</name>
<feature type="domain" description="Reverse transcriptase zinc-binding" evidence="1">
    <location>
        <begin position="134"/>
        <end position="217"/>
    </location>
</feature>
<comment type="caution">
    <text evidence="2">The sequence shown here is derived from an EMBL/GenBank/DDBJ whole genome shotgun (WGS) entry which is preliminary data.</text>
</comment>
<feature type="non-terminal residue" evidence="2">
    <location>
        <position position="1"/>
    </location>
</feature>
<dbReference type="InterPro" id="IPR026960">
    <property type="entry name" value="RVT-Znf"/>
</dbReference>
<dbReference type="EMBL" id="LXQA010081427">
    <property type="protein sequence ID" value="MCI11766.1"/>
    <property type="molecule type" value="Genomic_DNA"/>
</dbReference>